<evidence type="ECO:0000313" key="4">
    <source>
        <dbReference type="EMBL" id="ACR35206.1"/>
    </source>
</evidence>
<dbReference type="KEGG" id="zma:100501238"/>
<keyword evidence="2" id="KW-0809">Transit peptide</keyword>
<dbReference type="GeneID" id="100501238"/>
<dbReference type="GO" id="GO:0003723">
    <property type="term" value="F:RNA binding"/>
    <property type="evidence" value="ECO:0007669"/>
    <property type="project" value="InterPro"/>
</dbReference>
<keyword evidence="1" id="KW-0677">Repeat</keyword>
<evidence type="ECO:0000256" key="3">
    <source>
        <dbReference type="PROSITE-ProRule" id="PRU00708"/>
    </source>
</evidence>
<dbReference type="Pfam" id="PF12854">
    <property type="entry name" value="PPR_1"/>
    <property type="match status" value="1"/>
</dbReference>
<dbReference type="RefSeq" id="NP_001182942.1">
    <property type="nucleotide sequence ID" value="NM_001196013.1"/>
</dbReference>
<evidence type="ECO:0000256" key="2">
    <source>
        <dbReference type="ARBA" id="ARBA00022946"/>
    </source>
</evidence>
<dbReference type="NCBIfam" id="TIGR00756">
    <property type="entry name" value="PPR"/>
    <property type="match status" value="2"/>
</dbReference>
<dbReference type="InterPro" id="IPR002885">
    <property type="entry name" value="PPR_rpt"/>
</dbReference>
<evidence type="ECO:0000256" key="1">
    <source>
        <dbReference type="ARBA" id="ARBA00022737"/>
    </source>
</evidence>
<dbReference type="PANTHER" id="PTHR47926">
    <property type="entry name" value="PENTATRICOPEPTIDE REPEAT-CONTAINING PROTEIN"/>
    <property type="match status" value="1"/>
</dbReference>
<dbReference type="GO" id="GO:0009451">
    <property type="term" value="P:RNA modification"/>
    <property type="evidence" value="ECO:0007669"/>
    <property type="project" value="InterPro"/>
</dbReference>
<dbReference type="Pfam" id="PF13812">
    <property type="entry name" value="PPR_3"/>
    <property type="match status" value="1"/>
</dbReference>
<reference evidence="4" key="2">
    <citation type="submission" date="2012-06" db="EMBL/GenBank/DDBJ databases">
        <authorList>
            <person name="Yu Y."/>
            <person name="Currie J."/>
            <person name="Lomeli R."/>
            <person name="Angelova A."/>
            <person name="Collura K."/>
            <person name="Wissotski M."/>
            <person name="Campos D."/>
            <person name="Kudrna D."/>
            <person name="Golser W."/>
            <person name="Ashely E."/>
            <person name="Descour A."/>
            <person name="Fernandes J."/>
            <person name="Soderlund C."/>
            <person name="Walbot V."/>
        </authorList>
    </citation>
    <scope>NUCLEOTIDE SEQUENCE</scope>
    <source>
        <strain evidence="4">B73</strain>
    </source>
</reference>
<name>C4J206_MAIZE</name>
<evidence type="ECO:0008006" key="5">
    <source>
        <dbReference type="Google" id="ProtNLM"/>
    </source>
</evidence>
<sequence length="150" mass="16274">MAVAVAVDVPSCIQLLRSCSAVAGRQLHQLLLKSGHVPSSLPPTNSVLLMYARGSPLHSRDARRLFDEMPTKNCFSYNSIITALFKSGDHRAALRVFRSMPDRNTFSYNAVITGLTGAGDLDTASELLDEMPVKDAVACNAVLHSGWRLC</sequence>
<dbReference type="AlphaFoldDB" id="C4J206"/>
<proteinExistence type="evidence at transcript level"/>
<dbReference type="Gene3D" id="1.25.40.10">
    <property type="entry name" value="Tetratricopeptide repeat domain"/>
    <property type="match status" value="1"/>
</dbReference>
<organism evidence="4">
    <name type="scientific">Zea mays</name>
    <name type="common">Maize</name>
    <dbReference type="NCBI Taxonomy" id="4577"/>
    <lineage>
        <taxon>Eukaryota</taxon>
        <taxon>Viridiplantae</taxon>
        <taxon>Streptophyta</taxon>
        <taxon>Embryophyta</taxon>
        <taxon>Tracheophyta</taxon>
        <taxon>Spermatophyta</taxon>
        <taxon>Magnoliopsida</taxon>
        <taxon>Liliopsida</taxon>
        <taxon>Poales</taxon>
        <taxon>Poaceae</taxon>
        <taxon>PACMAD clade</taxon>
        <taxon>Panicoideae</taxon>
        <taxon>Andropogonodae</taxon>
        <taxon>Andropogoneae</taxon>
        <taxon>Tripsacinae</taxon>
        <taxon>Zea</taxon>
    </lineage>
</organism>
<reference evidence="4" key="1">
    <citation type="journal article" date="2009" name="PLoS Genet.">
        <title>Sequencing, mapping, and analysis of 27,455 maize full-length cDNAs.</title>
        <authorList>
            <person name="Soderlund C."/>
            <person name="Descour A."/>
            <person name="Kudrna D."/>
            <person name="Bomhoff M."/>
            <person name="Boyd L."/>
            <person name="Currie J."/>
            <person name="Angelova A."/>
            <person name="Collura K."/>
            <person name="Wissotski M."/>
            <person name="Ashley E."/>
            <person name="Morrow D."/>
            <person name="Fernandes J."/>
            <person name="Walbot V."/>
            <person name="Yu Y."/>
        </authorList>
    </citation>
    <scope>NUCLEOTIDE SEQUENCE</scope>
    <source>
        <strain evidence="4">B73</strain>
    </source>
</reference>
<dbReference type="OrthoDB" id="772568at2759"/>
<protein>
    <recommendedName>
        <fullName evidence="5">Pentatricopeptide repeat-containing protein</fullName>
    </recommendedName>
</protein>
<dbReference type="InterPro" id="IPR011990">
    <property type="entry name" value="TPR-like_helical_dom_sf"/>
</dbReference>
<dbReference type="InterPro" id="IPR046960">
    <property type="entry name" value="PPR_At4g14850-like_plant"/>
</dbReference>
<feature type="repeat" description="PPR" evidence="3">
    <location>
        <begin position="73"/>
        <end position="107"/>
    </location>
</feature>
<dbReference type="EMBL" id="BT084853">
    <property type="protein sequence ID" value="ACR35206.1"/>
    <property type="molecule type" value="mRNA"/>
</dbReference>
<dbReference type="ExpressionAtlas" id="C4J206">
    <property type="expression patterns" value="baseline and differential"/>
</dbReference>
<dbReference type="PROSITE" id="PS51375">
    <property type="entry name" value="PPR"/>
    <property type="match status" value="1"/>
</dbReference>
<accession>C4J206</accession>